<feature type="region of interest" description="Disordered" evidence="1">
    <location>
        <begin position="649"/>
        <end position="678"/>
    </location>
</feature>
<feature type="compositionally biased region" description="Basic residues" evidence="1">
    <location>
        <begin position="475"/>
        <end position="489"/>
    </location>
</feature>
<sequence length="859" mass="91876">MFRTELTIAPSAQQFSRTARVLTIGSCFAESIGARLAANKVETLANPFGTVFQPLILGQLLRAAAGEEMDWQQHITEARGRWQSYDLHSSIGAASPVELLQYIQQLAQQVGDFVRRADLVVLTLGTAWAYRLRETGELVNNCHKQPADLFHKELLTPDEIINALAETHAYLRRINPELKFVLTISPVRHIKDTLPLNAVSKSVLRVACHYLSELLPGVAYFPAFELLMDDLRDYRFYASDMLHPSEVAEDYIWDKFARTYFDVDFGRFRKEWASVRQSLTHRPLHDGAPEHRQFLEATRERLQRLAGQQVDVAAELQDVEQRIAALPVPLVIVEPEIEDDGEERIDVGGVETAREIATEADATLQVATETVVAATPPARLSPEEFRSQRNRDRDRRGRNDRRNRDERALQPTPAVEAAEVASAQFEVEEEAVETTQPLELAEDTASAFQVLGLGMPSAAQTTVDASPVLPDNQPKKKKRRSRGGAKRTARKHAARLAAEGIPADGIVADATVVGTTEEVVDFATPTSAIEMVEPVAAVELPEAAQSVTTVAETLPEVPTTTIGIPDANPQWNSRREGKKSTVIQKSTPVKRGGRRVLFNTPAVADSSIVEAAPVVAPPLPELPAVPTIVATPELPVIEMSVTETEALGGAAPATVAPPTAQKSRNRNRGKGNKPAVATAVPEAAAATVAVTDTPPATPAFLETPASPKPGDNAAPPAPAATRRKAPKKPAVPVAPAVAAAPAPEPATAATPAPVNTTPAPAAEMPAAKPARVRPSRSKVQAVSATPAEPVATEPAAPPLPAAPARPSRSRAAKPAVASPIEPAIEAPAKPRAKVAPKTSAATKPVATKPKPAGKTTKKA</sequence>
<accession>A0ABT9BF54</accession>
<dbReference type="EMBL" id="JAUQSY010000015">
    <property type="protein sequence ID" value="MDO7876905.1"/>
    <property type="molecule type" value="Genomic_DNA"/>
</dbReference>
<feature type="compositionally biased region" description="Basic and acidic residues" evidence="1">
    <location>
        <begin position="381"/>
        <end position="408"/>
    </location>
</feature>
<reference evidence="3" key="1">
    <citation type="submission" date="2023-07" db="EMBL/GenBank/DDBJ databases">
        <authorList>
            <person name="Kim M.K."/>
        </authorList>
    </citation>
    <scope>NUCLEOTIDE SEQUENCE</scope>
    <source>
        <strain evidence="3">ASUV-10-1</strain>
    </source>
</reference>
<dbReference type="CDD" id="cd00229">
    <property type="entry name" value="SGNH_hydrolase"/>
    <property type="match status" value="1"/>
</dbReference>
<organism evidence="3 4">
    <name type="scientific">Hymenobacter aranciens</name>
    <dbReference type="NCBI Taxonomy" id="3063996"/>
    <lineage>
        <taxon>Bacteria</taxon>
        <taxon>Pseudomonadati</taxon>
        <taxon>Bacteroidota</taxon>
        <taxon>Cytophagia</taxon>
        <taxon>Cytophagales</taxon>
        <taxon>Hymenobacteraceae</taxon>
        <taxon>Hymenobacter</taxon>
    </lineage>
</organism>
<dbReference type="InterPro" id="IPR014982">
    <property type="entry name" value="GSCFA"/>
</dbReference>
<proteinExistence type="predicted"/>
<evidence type="ECO:0000259" key="2">
    <source>
        <dbReference type="Pfam" id="PF08885"/>
    </source>
</evidence>
<gene>
    <name evidence="3" type="ORF">Q5H93_19320</name>
</gene>
<feature type="domain" description="GSCFA" evidence="2">
    <location>
        <begin position="20"/>
        <end position="256"/>
    </location>
</feature>
<feature type="region of interest" description="Disordered" evidence="1">
    <location>
        <begin position="461"/>
        <end position="489"/>
    </location>
</feature>
<feature type="region of interest" description="Disordered" evidence="1">
    <location>
        <begin position="373"/>
        <end position="416"/>
    </location>
</feature>
<evidence type="ECO:0000313" key="3">
    <source>
        <dbReference type="EMBL" id="MDO7876905.1"/>
    </source>
</evidence>
<feature type="region of interest" description="Disordered" evidence="1">
    <location>
        <begin position="559"/>
        <end position="582"/>
    </location>
</feature>
<dbReference type="Pfam" id="PF08885">
    <property type="entry name" value="GSCFA"/>
    <property type="match status" value="1"/>
</dbReference>
<evidence type="ECO:0000256" key="1">
    <source>
        <dbReference type="SAM" id="MobiDB-lite"/>
    </source>
</evidence>
<protein>
    <submittedName>
        <fullName evidence="3">GSCFA domain-containing protein</fullName>
    </submittedName>
</protein>
<dbReference type="InterPro" id="IPR036514">
    <property type="entry name" value="SGNH_hydro_sf"/>
</dbReference>
<name>A0ABT9BF54_9BACT</name>
<dbReference type="Gene3D" id="3.40.50.1110">
    <property type="entry name" value="SGNH hydrolase"/>
    <property type="match status" value="1"/>
</dbReference>
<evidence type="ECO:0000313" key="4">
    <source>
        <dbReference type="Proteomes" id="UP001176429"/>
    </source>
</evidence>
<dbReference type="SUPFAM" id="SSF52266">
    <property type="entry name" value="SGNH hydrolase"/>
    <property type="match status" value="1"/>
</dbReference>
<dbReference type="Proteomes" id="UP001176429">
    <property type="component" value="Unassembled WGS sequence"/>
</dbReference>
<dbReference type="RefSeq" id="WP_305008296.1">
    <property type="nucleotide sequence ID" value="NZ_JAUQSY010000015.1"/>
</dbReference>
<feature type="compositionally biased region" description="Low complexity" evidence="1">
    <location>
        <begin position="812"/>
        <end position="859"/>
    </location>
</feature>
<feature type="compositionally biased region" description="Low complexity" evidence="1">
    <location>
        <begin position="650"/>
        <end position="660"/>
    </location>
</feature>
<comment type="caution">
    <text evidence="3">The sequence shown here is derived from an EMBL/GenBank/DDBJ whole genome shotgun (WGS) entry which is preliminary data.</text>
</comment>
<feature type="compositionally biased region" description="Low complexity" evidence="1">
    <location>
        <begin position="783"/>
        <end position="794"/>
    </location>
</feature>
<keyword evidence="4" id="KW-1185">Reference proteome</keyword>
<feature type="compositionally biased region" description="Low complexity" evidence="1">
    <location>
        <begin position="728"/>
        <end position="769"/>
    </location>
</feature>
<feature type="region of interest" description="Disordered" evidence="1">
    <location>
        <begin position="694"/>
        <end position="859"/>
    </location>
</feature>